<dbReference type="PANTHER" id="PTHR32347">
    <property type="entry name" value="EFFLUX SYSTEM COMPONENT YKNX-RELATED"/>
    <property type="match status" value="1"/>
</dbReference>
<accession>A0AAW9R7K3</accession>
<dbReference type="InterPro" id="IPR058627">
    <property type="entry name" value="MdtA-like_C"/>
</dbReference>
<keyword evidence="5" id="KW-0812">Transmembrane</keyword>
<gene>
    <name evidence="7" type="ORF">V3330_12770</name>
</gene>
<comment type="similarity">
    <text evidence="2">Belongs to the membrane fusion protein (MFP) (TC 8.A.1) family.</text>
</comment>
<keyword evidence="5" id="KW-1133">Transmembrane helix</keyword>
<feature type="coiled-coil region" evidence="4">
    <location>
        <begin position="156"/>
        <end position="246"/>
    </location>
</feature>
<comment type="caution">
    <text evidence="7">The sequence shown here is derived from an EMBL/GenBank/DDBJ whole genome shotgun (WGS) entry which is preliminary data.</text>
</comment>
<dbReference type="GO" id="GO:0016020">
    <property type="term" value="C:membrane"/>
    <property type="evidence" value="ECO:0007669"/>
    <property type="project" value="InterPro"/>
</dbReference>
<name>A0AAW9R7K3_9GAMM</name>
<evidence type="ECO:0000256" key="1">
    <source>
        <dbReference type="ARBA" id="ARBA00004196"/>
    </source>
</evidence>
<dbReference type="InterPro" id="IPR050465">
    <property type="entry name" value="UPF0194_transport"/>
</dbReference>
<evidence type="ECO:0000256" key="2">
    <source>
        <dbReference type="ARBA" id="ARBA00009477"/>
    </source>
</evidence>
<dbReference type="Pfam" id="PF25967">
    <property type="entry name" value="RND-MFP_C"/>
    <property type="match status" value="1"/>
</dbReference>
<dbReference type="Gene3D" id="1.10.287.470">
    <property type="entry name" value="Helix hairpin bin"/>
    <property type="match status" value="1"/>
</dbReference>
<dbReference type="PANTHER" id="PTHR32347:SF14">
    <property type="entry name" value="EFFLUX SYSTEM COMPONENT YKNX-RELATED"/>
    <property type="match status" value="1"/>
</dbReference>
<dbReference type="AlphaFoldDB" id="A0AAW9R7K3"/>
<dbReference type="GO" id="GO:0022857">
    <property type="term" value="F:transmembrane transporter activity"/>
    <property type="evidence" value="ECO:0007669"/>
    <property type="project" value="InterPro"/>
</dbReference>
<evidence type="ECO:0000313" key="8">
    <source>
        <dbReference type="Proteomes" id="UP001359886"/>
    </source>
</evidence>
<organism evidence="7 8">
    <name type="scientific">Elongatibacter sediminis</name>
    <dbReference type="NCBI Taxonomy" id="3119006"/>
    <lineage>
        <taxon>Bacteria</taxon>
        <taxon>Pseudomonadati</taxon>
        <taxon>Pseudomonadota</taxon>
        <taxon>Gammaproteobacteria</taxon>
        <taxon>Chromatiales</taxon>
        <taxon>Wenzhouxiangellaceae</taxon>
        <taxon>Elongatibacter</taxon>
    </lineage>
</organism>
<evidence type="ECO:0000256" key="5">
    <source>
        <dbReference type="SAM" id="Phobius"/>
    </source>
</evidence>
<dbReference type="Gene3D" id="2.40.420.20">
    <property type="match status" value="1"/>
</dbReference>
<evidence type="ECO:0000256" key="3">
    <source>
        <dbReference type="ARBA" id="ARBA00023054"/>
    </source>
</evidence>
<feature type="domain" description="Multidrug resistance protein MdtA-like C-terminal permuted SH3" evidence="6">
    <location>
        <begin position="366"/>
        <end position="414"/>
    </location>
</feature>
<dbReference type="SUPFAM" id="SSF111369">
    <property type="entry name" value="HlyD-like secretion proteins"/>
    <property type="match status" value="1"/>
</dbReference>
<sequence length="427" mass="46914">MHKGIRDTSAQDVARERPNRKRRIMVLGLVVTVVLALALAAVNALGTWLATDLSVSGDRIRTARVQRGDLLRDVNVQGRIVAAVSPTLYSPAAGTVTLHVQPGDEVTTGMELALLHSPEVESEFEQEASALAGLRAEVERQKIQARKDQVTSQQVIDLARVELTAAQREMRRAEQSLAIQAISQIDYERYRDDLARAEVEFRHAEQDAELERDRQAFEIRTKQLAVEQQQLLVNNLKRRVDDLTIRSPVSGIVGNVAVEQKAAVAPNQPLVTVVDLSAFEVEVRIPEAYADDLGIGMPAEVQYNARQYAADLTSLSPEVINSEVTGRLRFRDAAPPGLRQNQRVTARIVMDRLEAVLTLQRGAFADSAGGRIAFVLGADGIARKRTVVLGARSVNRVEVVDGLSEGEQVVISSIAEFEDKETIRVVD</sequence>
<dbReference type="RefSeq" id="WP_354695821.1">
    <property type="nucleotide sequence ID" value="NZ_JAZHOG010000008.1"/>
</dbReference>
<keyword evidence="3 4" id="KW-0175">Coiled coil</keyword>
<keyword evidence="8" id="KW-1185">Reference proteome</keyword>
<dbReference type="GO" id="GO:0030313">
    <property type="term" value="C:cell envelope"/>
    <property type="evidence" value="ECO:0007669"/>
    <property type="project" value="UniProtKB-SubCell"/>
</dbReference>
<protein>
    <submittedName>
        <fullName evidence="7">Efflux RND transporter periplasmic adaptor subunit</fullName>
    </submittedName>
</protein>
<reference evidence="7 8" key="1">
    <citation type="submission" date="2024-02" db="EMBL/GenBank/DDBJ databases">
        <title>A novel Wenzhouxiangellaceae bacterium, isolated from coastal sediments.</title>
        <authorList>
            <person name="Du Z.-J."/>
            <person name="Ye Y.-Q."/>
            <person name="Zhang X.-Y."/>
        </authorList>
    </citation>
    <scope>NUCLEOTIDE SEQUENCE [LARGE SCALE GENOMIC DNA]</scope>
    <source>
        <strain evidence="7 8">CH-27</strain>
    </source>
</reference>
<evidence type="ECO:0000313" key="7">
    <source>
        <dbReference type="EMBL" id="MEJ8568499.1"/>
    </source>
</evidence>
<dbReference type="Gene3D" id="2.40.30.170">
    <property type="match status" value="1"/>
</dbReference>
<dbReference type="EMBL" id="JAZHOG010000008">
    <property type="protein sequence ID" value="MEJ8568499.1"/>
    <property type="molecule type" value="Genomic_DNA"/>
</dbReference>
<dbReference type="NCBIfam" id="TIGR01730">
    <property type="entry name" value="RND_mfp"/>
    <property type="match status" value="1"/>
</dbReference>
<dbReference type="Proteomes" id="UP001359886">
    <property type="component" value="Unassembled WGS sequence"/>
</dbReference>
<keyword evidence="5" id="KW-0472">Membrane</keyword>
<proteinExistence type="inferred from homology"/>
<dbReference type="Gene3D" id="2.40.50.100">
    <property type="match status" value="1"/>
</dbReference>
<feature type="transmembrane region" description="Helical" evidence="5">
    <location>
        <begin position="24"/>
        <end position="50"/>
    </location>
</feature>
<comment type="subcellular location">
    <subcellularLocation>
        <location evidence="1">Cell envelope</location>
    </subcellularLocation>
</comment>
<dbReference type="InterPro" id="IPR006143">
    <property type="entry name" value="RND_pump_MFP"/>
</dbReference>
<evidence type="ECO:0000259" key="6">
    <source>
        <dbReference type="Pfam" id="PF25967"/>
    </source>
</evidence>
<evidence type="ECO:0000256" key="4">
    <source>
        <dbReference type="SAM" id="Coils"/>
    </source>
</evidence>